<accession>A0A7Y8GES9</accession>
<evidence type="ECO:0000313" key="1">
    <source>
        <dbReference type="EMBL" id="NWF08862.1"/>
    </source>
</evidence>
<dbReference type="SUPFAM" id="SSF55874">
    <property type="entry name" value="ATPase domain of HSP90 chaperone/DNA topoisomerase II/histidine kinase"/>
    <property type="match status" value="1"/>
</dbReference>
<dbReference type="Gene3D" id="3.30.565.10">
    <property type="entry name" value="Histidine kinase-like ATPase, C-terminal domain"/>
    <property type="match status" value="1"/>
</dbReference>
<dbReference type="EMBL" id="JACAQV010000012">
    <property type="protein sequence ID" value="NWF08862.1"/>
    <property type="molecule type" value="Genomic_DNA"/>
</dbReference>
<evidence type="ECO:0000313" key="2">
    <source>
        <dbReference type="Proteomes" id="UP000561369"/>
    </source>
</evidence>
<comment type="caution">
    <text evidence="1">The sequence shown here is derived from an EMBL/GenBank/DDBJ whole genome shotgun (WGS) entry which is preliminary data.</text>
</comment>
<name>A0A7Y8GES9_9PSED</name>
<dbReference type="GO" id="GO:0005524">
    <property type="term" value="F:ATP binding"/>
    <property type="evidence" value="ECO:0007669"/>
    <property type="project" value="UniProtKB-KW"/>
</dbReference>
<keyword evidence="1" id="KW-0067">ATP-binding</keyword>
<keyword evidence="1" id="KW-0547">Nucleotide-binding</keyword>
<sequence length="499" mass="55398">MNERTRYAPPRADAMLEALRGLGYSTAAALADVIDNGVSAGASEVHVTFEWDEERSRISILDNGRGMHDAELEAAMTLGVKNPLDDRAPSDLGRFGMGLKTASFSQCRCLTVASKRISGPVSCLRWDLDAIAASTDLGWRMFEGAARGSEAFVNPVNTLQSGTLVLWERLDRIVTPGYTLDHFADLVDDIELRLAMVFHRLLEGADPVFRLFLNEKLVSPWDPFMTGHAAKPWHSPVARILTPSGLLEAQCHVLPHKDRLSEDEFRKAGGAEGWTSQQGFYVYRNHRLLLAGGWLGLGQGRAWNREEPHRLARIRLDIPNTADSAWKIDVKKSTARPPVTVRPWLTKLAEDTRGRARRVFAFRGTPTLGPGGLKIEQEAWRVDRLKDGVRYCIDERHPAVAAVIDAVGGNAGLVRAMLRVVEETVPVQRIWLDTAENKDTPRTGFEGEPNAAVIEVASVLFNDLIERKGLSVEEARKSMLRTEPFQKFPKLIAKLGESE</sequence>
<organism evidence="1 2">
    <name type="scientific">Pseudomonas salomonii</name>
    <dbReference type="NCBI Taxonomy" id="191391"/>
    <lineage>
        <taxon>Bacteria</taxon>
        <taxon>Pseudomonadati</taxon>
        <taxon>Pseudomonadota</taxon>
        <taxon>Gammaproteobacteria</taxon>
        <taxon>Pseudomonadales</taxon>
        <taxon>Pseudomonadaceae</taxon>
        <taxon>Pseudomonas</taxon>
    </lineage>
</organism>
<dbReference type="InterPro" id="IPR036890">
    <property type="entry name" value="HATPase_C_sf"/>
</dbReference>
<dbReference type="Proteomes" id="UP000561369">
    <property type="component" value="Unassembled WGS sequence"/>
</dbReference>
<dbReference type="AlphaFoldDB" id="A0A7Y8GES9"/>
<protein>
    <submittedName>
        <fullName evidence="1">ATP-binding protein</fullName>
    </submittedName>
</protein>
<dbReference type="Pfam" id="PF13589">
    <property type="entry name" value="HATPase_c_3"/>
    <property type="match status" value="1"/>
</dbReference>
<gene>
    <name evidence="1" type="ORF">HX810_14455</name>
</gene>
<reference evidence="1 2" key="1">
    <citation type="submission" date="2020-04" db="EMBL/GenBank/DDBJ databases">
        <title>Molecular characterization of pseudomonads from Agaricus bisporus reveal novel blotch 2 pathogens in Western Europe.</title>
        <authorList>
            <person name="Taparia T."/>
            <person name="Krijger M."/>
            <person name="Haynes E."/>
            <person name="Elpinstone J.G."/>
            <person name="Noble R."/>
            <person name="Van Der Wolf J."/>
        </authorList>
    </citation>
    <scope>NUCLEOTIDE SEQUENCE [LARGE SCALE GENOMIC DNA]</scope>
    <source>
        <strain evidence="1 2">IPO3765</strain>
    </source>
</reference>
<proteinExistence type="predicted"/>